<sequence length="48" mass="5132">MKDHAALYAGTAVVGLLLISATAFLWMRYGNLLFSDKLLNALAGCFGL</sequence>
<protein>
    <submittedName>
        <fullName evidence="2">Uncharacterized protein</fullName>
    </submittedName>
</protein>
<keyword evidence="3" id="KW-1185">Reference proteome</keyword>
<dbReference type="RefSeq" id="WP_167550264.1">
    <property type="nucleotide sequence ID" value="NZ_FOSK01000002.1"/>
</dbReference>
<reference evidence="2 3" key="1">
    <citation type="submission" date="2016-10" db="EMBL/GenBank/DDBJ databases">
        <authorList>
            <person name="Varghese N."/>
            <person name="Submissions S."/>
        </authorList>
    </citation>
    <scope>NUCLEOTIDE SEQUENCE [LARGE SCALE GENOMIC DNA]</scope>
    <source>
        <strain evidence="2 3">DSM 16392</strain>
    </source>
</reference>
<accession>A0A1I3WU60</accession>
<dbReference type="EMBL" id="FOSK01000002">
    <property type="protein sequence ID" value="SFK10689.1"/>
    <property type="molecule type" value="Genomic_DNA"/>
</dbReference>
<name>A0A1I3WU60_9HYPH</name>
<evidence type="ECO:0000313" key="2">
    <source>
        <dbReference type="EMBL" id="SFK10689.1"/>
    </source>
</evidence>
<keyword evidence="1" id="KW-0472">Membrane</keyword>
<evidence type="ECO:0000313" key="3">
    <source>
        <dbReference type="Proteomes" id="UP000199598"/>
    </source>
</evidence>
<organism evidence="2 3">
    <name type="scientific">Pseudovibrio ascidiaceicola</name>
    <dbReference type="NCBI Taxonomy" id="285279"/>
    <lineage>
        <taxon>Bacteria</taxon>
        <taxon>Pseudomonadati</taxon>
        <taxon>Pseudomonadota</taxon>
        <taxon>Alphaproteobacteria</taxon>
        <taxon>Hyphomicrobiales</taxon>
        <taxon>Stappiaceae</taxon>
        <taxon>Pseudovibrio</taxon>
    </lineage>
</organism>
<comment type="caution">
    <text evidence="2">The sequence shown here is derived from an EMBL/GenBank/DDBJ whole genome shotgun (WGS) entry which is preliminary data.</text>
</comment>
<proteinExistence type="predicted"/>
<keyword evidence="1" id="KW-0812">Transmembrane</keyword>
<keyword evidence="1" id="KW-1133">Transmembrane helix</keyword>
<evidence type="ECO:0000256" key="1">
    <source>
        <dbReference type="SAM" id="Phobius"/>
    </source>
</evidence>
<gene>
    <name evidence="2" type="ORF">SAMN04488518_102172</name>
</gene>
<dbReference type="Proteomes" id="UP000199598">
    <property type="component" value="Unassembled WGS sequence"/>
</dbReference>
<feature type="transmembrane region" description="Helical" evidence="1">
    <location>
        <begin position="6"/>
        <end position="27"/>
    </location>
</feature>